<dbReference type="RefSeq" id="WP_342371998.1">
    <property type="nucleotide sequence ID" value="NZ_CP115965.1"/>
</dbReference>
<reference evidence="1 2" key="1">
    <citation type="journal article" date="2023" name="Environ Microbiome">
        <title>A coral-associated actinobacterium mitigates coral bleaching under heat stress.</title>
        <authorList>
            <person name="Li J."/>
            <person name="Zou Y."/>
            <person name="Li Q."/>
            <person name="Zhang J."/>
            <person name="Bourne D.G."/>
            <person name="Lyu Y."/>
            <person name="Liu C."/>
            <person name="Zhang S."/>
        </authorList>
    </citation>
    <scope>NUCLEOTIDE SEQUENCE [LARGE SCALE GENOMIC DNA]</scope>
    <source>
        <strain evidence="1 2">SCSIO 13291</strain>
    </source>
</reference>
<dbReference type="Proteomes" id="UP001434337">
    <property type="component" value="Chromosome"/>
</dbReference>
<evidence type="ECO:0000313" key="1">
    <source>
        <dbReference type="EMBL" id="WZW97691.1"/>
    </source>
</evidence>
<gene>
    <name evidence="1" type="ORF">PCC79_12380</name>
</gene>
<accession>A0ABZ3C632</accession>
<keyword evidence="2" id="KW-1185">Reference proteome</keyword>
<dbReference type="SUPFAM" id="SSF51971">
    <property type="entry name" value="Nucleotide-binding domain"/>
    <property type="match status" value="1"/>
</dbReference>
<protein>
    <recommendedName>
        <fullName evidence="3">FAD-dependent oxidoreductase</fullName>
    </recommendedName>
</protein>
<proteinExistence type="predicted"/>
<sequence length="325" mass="34270">MGTVAVLGGTVAGVAAAARLAHVGHDVTLVEPDPGWPDALAAQLGATAGSVVVDFPAPWRDLFTKSGRPAKGALGLHGLELVPHPDSPGDRGEQWYRDVDALGEDAAAAWRDLVDAADRTWQALRPLGLEAELTDAAVARAGLDPRRSLAHVARDLRHPVLADRVRAVATDRGLDPADAPAWLTSRLSIDRTFGRWQLVDAAGAPAPASALVDVLRGRIAARGVPTTATTPAAAVTIDTRDPGLTWHRPRRWRPRDTFVDQLLARPRLADPSAPGRFVAHASSPGGAEPWAQVLSGALASYAAHAHLTGEDIRPTNTHQGHGRAR</sequence>
<evidence type="ECO:0000313" key="2">
    <source>
        <dbReference type="Proteomes" id="UP001434337"/>
    </source>
</evidence>
<name>A0ABZ3C632_9ACTN</name>
<dbReference type="InterPro" id="IPR036188">
    <property type="entry name" value="FAD/NAD-bd_sf"/>
</dbReference>
<organism evidence="1 2">
    <name type="scientific">Propioniciclava soli</name>
    <dbReference type="NCBI Taxonomy" id="2775081"/>
    <lineage>
        <taxon>Bacteria</taxon>
        <taxon>Bacillati</taxon>
        <taxon>Actinomycetota</taxon>
        <taxon>Actinomycetes</taxon>
        <taxon>Propionibacteriales</taxon>
        <taxon>Propionibacteriaceae</taxon>
        <taxon>Propioniciclava</taxon>
    </lineage>
</organism>
<evidence type="ECO:0008006" key="3">
    <source>
        <dbReference type="Google" id="ProtNLM"/>
    </source>
</evidence>
<dbReference type="EMBL" id="CP115965">
    <property type="protein sequence ID" value="WZW97691.1"/>
    <property type="molecule type" value="Genomic_DNA"/>
</dbReference>
<dbReference type="Gene3D" id="3.50.50.60">
    <property type="entry name" value="FAD/NAD(P)-binding domain"/>
    <property type="match status" value="1"/>
</dbReference>